<feature type="domain" description="Glycosyl transferase family 1" evidence="1">
    <location>
        <begin position="2"/>
        <end position="94"/>
    </location>
</feature>
<evidence type="ECO:0000313" key="2">
    <source>
        <dbReference type="EMBL" id="KKS42509.1"/>
    </source>
</evidence>
<evidence type="ECO:0000313" key="3">
    <source>
        <dbReference type="Proteomes" id="UP000033854"/>
    </source>
</evidence>
<reference evidence="2 3" key="1">
    <citation type="journal article" date="2015" name="Nature">
        <title>rRNA introns, odd ribosomes, and small enigmatic genomes across a large radiation of phyla.</title>
        <authorList>
            <person name="Brown C.T."/>
            <person name="Hug L.A."/>
            <person name="Thomas B.C."/>
            <person name="Sharon I."/>
            <person name="Castelle C.J."/>
            <person name="Singh A."/>
            <person name="Wilkins M.J."/>
            <person name="Williams K.H."/>
            <person name="Banfield J.F."/>
        </authorList>
    </citation>
    <scope>NUCLEOTIDE SEQUENCE [LARGE SCALE GENOMIC DNA]</scope>
</reference>
<dbReference type="PANTHER" id="PTHR45947:SF3">
    <property type="entry name" value="SULFOQUINOVOSYL TRANSFERASE SQD2"/>
    <property type="match status" value="1"/>
</dbReference>
<dbReference type="InterPro" id="IPR001296">
    <property type="entry name" value="Glyco_trans_1"/>
</dbReference>
<dbReference type="AlphaFoldDB" id="A0A0G0Z173"/>
<evidence type="ECO:0000259" key="1">
    <source>
        <dbReference type="Pfam" id="PF00534"/>
    </source>
</evidence>
<dbReference type="EMBL" id="LCDA01000011">
    <property type="protein sequence ID" value="KKS42509.1"/>
    <property type="molecule type" value="Genomic_DNA"/>
</dbReference>
<gene>
    <name evidence="2" type="ORF">UV06_C0011G0013</name>
</gene>
<dbReference type="Proteomes" id="UP000033854">
    <property type="component" value="Unassembled WGS sequence"/>
</dbReference>
<sequence length="123" mass="13672">MKFAGAVDDTALINLYKDAKAVIFPQDEDYGLVPLEAQACGTPVIAYGKGGALETIIKNKTGIFFEEQTIESLKNAIAHFEKLSFSPEDCRQNALRFNSQTFKKNFTTKVKELWSNYLADPTA</sequence>
<dbReference type="PANTHER" id="PTHR45947">
    <property type="entry name" value="SULFOQUINOVOSYL TRANSFERASE SQD2"/>
    <property type="match status" value="1"/>
</dbReference>
<dbReference type="InterPro" id="IPR050194">
    <property type="entry name" value="Glycosyltransferase_grp1"/>
</dbReference>
<keyword evidence="2" id="KW-0808">Transferase</keyword>
<organism evidence="2 3">
    <name type="scientific">Candidatus Collierbacteria bacterium GW2011_GWA2_42_17</name>
    <dbReference type="NCBI Taxonomy" id="1618378"/>
    <lineage>
        <taxon>Bacteria</taxon>
        <taxon>Candidatus Collieribacteriota</taxon>
    </lineage>
</organism>
<dbReference type="SUPFAM" id="SSF53756">
    <property type="entry name" value="UDP-Glycosyltransferase/glycogen phosphorylase"/>
    <property type="match status" value="1"/>
</dbReference>
<dbReference type="GO" id="GO:0016757">
    <property type="term" value="F:glycosyltransferase activity"/>
    <property type="evidence" value="ECO:0007669"/>
    <property type="project" value="InterPro"/>
</dbReference>
<dbReference type="Pfam" id="PF00534">
    <property type="entry name" value="Glycos_transf_1"/>
    <property type="match status" value="1"/>
</dbReference>
<protein>
    <submittedName>
        <fullName evidence="2">Putative glycosyltransferase</fullName>
    </submittedName>
</protein>
<dbReference type="Gene3D" id="3.40.50.2000">
    <property type="entry name" value="Glycogen Phosphorylase B"/>
    <property type="match status" value="1"/>
</dbReference>
<comment type="caution">
    <text evidence="2">The sequence shown here is derived from an EMBL/GenBank/DDBJ whole genome shotgun (WGS) entry which is preliminary data.</text>
</comment>
<accession>A0A0G0Z173</accession>
<proteinExistence type="predicted"/>
<name>A0A0G0Z173_9BACT</name>